<sequence>MSVLFVSLPQIQLPIRVKVALHLAVPLSRAHVYRIMNNTCGQTMTRPQAAANALLAAIGLQKSENT</sequence>
<dbReference type="Proteomes" id="UP000182661">
    <property type="component" value="Unassembled WGS sequence"/>
</dbReference>
<keyword evidence="2" id="KW-1185">Reference proteome</keyword>
<dbReference type="AlphaFoldDB" id="A0A657LYT4"/>
<name>A0A657LYT4_9HYPH</name>
<evidence type="ECO:0000313" key="1">
    <source>
        <dbReference type="EMBL" id="OJG00716.1"/>
    </source>
</evidence>
<accession>A0A657LYT4</accession>
<evidence type="ECO:0000313" key="2">
    <source>
        <dbReference type="Proteomes" id="UP000182661"/>
    </source>
</evidence>
<protein>
    <submittedName>
        <fullName evidence="1">Uncharacterized protein</fullName>
    </submittedName>
</protein>
<gene>
    <name evidence="1" type="ORF">AX760_09590</name>
</gene>
<dbReference type="EMBL" id="LSRP01000013">
    <property type="protein sequence ID" value="OJG00716.1"/>
    <property type="molecule type" value="Genomic_DNA"/>
</dbReference>
<organism evidence="1 2">
    <name type="scientific">Pararhizobium antarcticum</name>
    <dbReference type="NCBI Taxonomy" id="1798805"/>
    <lineage>
        <taxon>Bacteria</taxon>
        <taxon>Pseudomonadati</taxon>
        <taxon>Pseudomonadota</taxon>
        <taxon>Alphaproteobacteria</taxon>
        <taxon>Hyphomicrobiales</taxon>
        <taxon>Rhizobiaceae</taxon>
        <taxon>Rhizobium/Agrobacterium group</taxon>
        <taxon>Pararhizobium</taxon>
    </lineage>
</organism>
<proteinExistence type="predicted"/>
<reference evidence="1 2" key="1">
    <citation type="submission" date="2016-02" db="EMBL/GenBank/DDBJ databases">
        <title>Genome sequencing of a beta-galactosidase producing bacteria Rhizobium sp. 59.</title>
        <authorList>
            <person name="Wang D."/>
            <person name="Kot W."/>
            <person name="Qin Y."/>
            <person name="Hansen L."/>
            <person name="Naqvi K."/>
            <person name="Rensing C."/>
        </authorList>
    </citation>
    <scope>NUCLEOTIDE SEQUENCE [LARGE SCALE GENOMIC DNA]</scope>
    <source>
        <strain evidence="1 2">59</strain>
    </source>
</reference>
<comment type="caution">
    <text evidence="1">The sequence shown here is derived from an EMBL/GenBank/DDBJ whole genome shotgun (WGS) entry which is preliminary data.</text>
</comment>